<evidence type="ECO:0000256" key="6">
    <source>
        <dbReference type="ARBA" id="ARBA00022552"/>
    </source>
</evidence>
<evidence type="ECO:0000256" key="14">
    <source>
        <dbReference type="PROSITE-ProRule" id="PRU01023"/>
    </source>
</evidence>
<dbReference type="PROSITE" id="PS51686">
    <property type="entry name" value="SAM_MT_RSMB_NOP"/>
    <property type="match status" value="1"/>
</dbReference>
<dbReference type="RefSeq" id="WP_159442986.1">
    <property type="nucleotide sequence ID" value="NZ_FUXX01000002.1"/>
</dbReference>
<evidence type="ECO:0000256" key="5">
    <source>
        <dbReference type="ARBA" id="ARBA00022490"/>
    </source>
</evidence>
<dbReference type="Pfam" id="PF01029">
    <property type="entry name" value="NusB"/>
    <property type="match status" value="1"/>
</dbReference>
<comment type="catalytic activity">
    <reaction evidence="13">
        <text>cytidine(967) in 16S rRNA + S-adenosyl-L-methionine = 5-methylcytidine(967) in 16S rRNA + S-adenosyl-L-homocysteine + H(+)</text>
        <dbReference type="Rhea" id="RHEA:42748"/>
        <dbReference type="Rhea" id="RHEA-COMP:10219"/>
        <dbReference type="Rhea" id="RHEA-COMP:10220"/>
        <dbReference type="ChEBI" id="CHEBI:15378"/>
        <dbReference type="ChEBI" id="CHEBI:57856"/>
        <dbReference type="ChEBI" id="CHEBI:59789"/>
        <dbReference type="ChEBI" id="CHEBI:74483"/>
        <dbReference type="ChEBI" id="CHEBI:82748"/>
        <dbReference type="EC" id="2.1.1.176"/>
    </reaction>
</comment>
<dbReference type="GO" id="GO:0009383">
    <property type="term" value="F:rRNA (cytosine-C5-)-methyltransferase activity"/>
    <property type="evidence" value="ECO:0007669"/>
    <property type="project" value="TreeGrafter"/>
</dbReference>
<dbReference type="NCBIfam" id="TIGR00563">
    <property type="entry name" value="rsmB"/>
    <property type="match status" value="1"/>
</dbReference>
<evidence type="ECO:0000256" key="8">
    <source>
        <dbReference type="ARBA" id="ARBA00022679"/>
    </source>
</evidence>
<dbReference type="InterPro" id="IPR001678">
    <property type="entry name" value="MeTrfase_RsmB-F_NOP2_dom"/>
</dbReference>
<dbReference type="GO" id="GO:0070475">
    <property type="term" value="P:rRNA base methylation"/>
    <property type="evidence" value="ECO:0007669"/>
    <property type="project" value="TreeGrafter"/>
</dbReference>
<dbReference type="InterPro" id="IPR006027">
    <property type="entry name" value="NusB_RsmB_TIM44"/>
</dbReference>
<evidence type="ECO:0000256" key="1">
    <source>
        <dbReference type="ARBA" id="ARBA00002724"/>
    </source>
</evidence>
<protein>
    <recommendedName>
        <fullName evidence="4">16S rRNA (cytosine(967)-C(5))-methyltransferase</fullName>
        <ecNumber evidence="4">2.1.1.176</ecNumber>
    </recommendedName>
    <alternativeName>
        <fullName evidence="11">16S rRNA m5C967 methyltransferase</fullName>
    </alternativeName>
    <alternativeName>
        <fullName evidence="12">rRNA (cytosine-C(5)-)-methyltransferase RsmB</fullName>
    </alternativeName>
</protein>
<dbReference type="InterPro" id="IPR018314">
    <property type="entry name" value="RsmB/NOL1/NOP2-like_CS"/>
</dbReference>
<evidence type="ECO:0000256" key="13">
    <source>
        <dbReference type="ARBA" id="ARBA00047283"/>
    </source>
</evidence>
<dbReference type="Gene3D" id="3.40.50.150">
    <property type="entry name" value="Vaccinia Virus protein VP39"/>
    <property type="match status" value="1"/>
</dbReference>
<evidence type="ECO:0000256" key="10">
    <source>
        <dbReference type="ARBA" id="ARBA00022884"/>
    </source>
</evidence>
<dbReference type="EC" id="2.1.1.176" evidence="4"/>
<dbReference type="EMBL" id="FUXX01000002">
    <property type="protein sequence ID" value="SKA57439.1"/>
    <property type="molecule type" value="Genomic_DNA"/>
</dbReference>
<dbReference type="GO" id="GO:0005829">
    <property type="term" value="C:cytosol"/>
    <property type="evidence" value="ECO:0007669"/>
    <property type="project" value="TreeGrafter"/>
</dbReference>
<organism evidence="17 18">
    <name type="scientific">Succinivibrio dextrinosolvens DSM 3072</name>
    <dbReference type="NCBI Taxonomy" id="1123324"/>
    <lineage>
        <taxon>Bacteria</taxon>
        <taxon>Pseudomonadati</taxon>
        <taxon>Pseudomonadota</taxon>
        <taxon>Gammaproteobacteria</taxon>
        <taxon>Aeromonadales</taxon>
        <taxon>Succinivibrionaceae</taxon>
        <taxon>Succinivibrio</taxon>
    </lineage>
</organism>
<keyword evidence="8 14" id="KW-0808">Transferase</keyword>
<dbReference type="Pfam" id="PF22458">
    <property type="entry name" value="RsmF-B_ferredox"/>
    <property type="match status" value="1"/>
</dbReference>
<proteinExistence type="inferred from homology"/>
<reference evidence="18" key="1">
    <citation type="submission" date="2017-02" db="EMBL/GenBank/DDBJ databases">
        <authorList>
            <person name="Varghese N."/>
            <person name="Submissions S."/>
        </authorList>
    </citation>
    <scope>NUCLEOTIDE SEQUENCE [LARGE SCALE GENOMIC DNA]</scope>
    <source>
        <strain evidence="18">DSM 3072</strain>
    </source>
</reference>
<evidence type="ECO:0000256" key="15">
    <source>
        <dbReference type="SAM" id="MobiDB-lite"/>
    </source>
</evidence>
<evidence type="ECO:0000256" key="9">
    <source>
        <dbReference type="ARBA" id="ARBA00022691"/>
    </source>
</evidence>
<keyword evidence="10 14" id="KW-0694">RNA-binding</keyword>
<dbReference type="SUPFAM" id="SSF48013">
    <property type="entry name" value="NusB-like"/>
    <property type="match status" value="1"/>
</dbReference>
<evidence type="ECO:0000256" key="2">
    <source>
        <dbReference type="ARBA" id="ARBA00004496"/>
    </source>
</evidence>
<dbReference type="PRINTS" id="PR02008">
    <property type="entry name" value="RCMTFAMILY"/>
</dbReference>
<comment type="function">
    <text evidence="1">Specifically methylates the cytosine at position 967 (m5C967) of 16S rRNA.</text>
</comment>
<evidence type="ECO:0000313" key="17">
    <source>
        <dbReference type="EMBL" id="SKA57439.1"/>
    </source>
</evidence>
<comment type="similarity">
    <text evidence="3 14">Belongs to the class I-like SAM-binding methyltransferase superfamily. RsmB/NOP family.</text>
</comment>
<evidence type="ECO:0000256" key="12">
    <source>
        <dbReference type="ARBA" id="ARBA00031088"/>
    </source>
</evidence>
<evidence type="ECO:0000256" key="11">
    <source>
        <dbReference type="ARBA" id="ARBA00030399"/>
    </source>
</evidence>
<dbReference type="AlphaFoldDB" id="A0A1T4UXJ6"/>
<dbReference type="InterPro" id="IPR049560">
    <property type="entry name" value="MeTrfase_RsmB-F_NOP2_cat"/>
</dbReference>
<keyword evidence="7 14" id="KW-0489">Methyltransferase</keyword>
<dbReference type="FunFam" id="3.40.50.150:FF:000022">
    <property type="entry name" value="Ribosomal RNA small subunit methyltransferase B"/>
    <property type="match status" value="1"/>
</dbReference>
<dbReference type="NCBIfam" id="NF011494">
    <property type="entry name" value="PRK14902.1"/>
    <property type="match status" value="1"/>
</dbReference>
<evidence type="ECO:0000256" key="4">
    <source>
        <dbReference type="ARBA" id="ARBA00012140"/>
    </source>
</evidence>
<dbReference type="GO" id="GO:0003723">
    <property type="term" value="F:RNA binding"/>
    <property type="evidence" value="ECO:0007669"/>
    <property type="project" value="UniProtKB-UniRule"/>
</dbReference>
<keyword evidence="6" id="KW-0698">rRNA processing</keyword>
<dbReference type="STRING" id="83771.SAMN02910357_01137"/>
<dbReference type="PROSITE" id="PS01153">
    <property type="entry name" value="NOL1_NOP2_SUN"/>
    <property type="match status" value="1"/>
</dbReference>
<feature type="binding site" evidence="14">
    <location>
        <position position="303"/>
    </location>
    <ligand>
        <name>S-adenosyl-L-methionine</name>
        <dbReference type="ChEBI" id="CHEBI:59789"/>
    </ligand>
</feature>
<comment type="subcellular location">
    <subcellularLocation>
        <location evidence="2">Cytoplasm</location>
    </subcellularLocation>
</comment>
<accession>A0A1T4UXJ6</accession>
<dbReference type="Proteomes" id="UP000242432">
    <property type="component" value="Unassembled WGS sequence"/>
</dbReference>
<evidence type="ECO:0000256" key="7">
    <source>
        <dbReference type="ARBA" id="ARBA00022603"/>
    </source>
</evidence>
<name>A0A1T4UXJ6_9GAMM</name>
<feature type="binding site" evidence="14">
    <location>
        <position position="347"/>
    </location>
    <ligand>
        <name>S-adenosyl-L-methionine</name>
        <dbReference type="ChEBI" id="CHEBI:59789"/>
    </ligand>
</feature>
<dbReference type="InterPro" id="IPR023267">
    <property type="entry name" value="RCMT"/>
</dbReference>
<dbReference type="PANTHER" id="PTHR22807:SF61">
    <property type="entry name" value="NOL1_NOP2_SUN FAMILY PROTEIN _ ANTITERMINATION NUSB DOMAIN-CONTAINING PROTEIN"/>
    <property type="match status" value="1"/>
</dbReference>
<dbReference type="CDD" id="cd02440">
    <property type="entry name" value="AdoMet_MTases"/>
    <property type="match status" value="1"/>
</dbReference>
<dbReference type="Gene3D" id="1.10.940.10">
    <property type="entry name" value="NusB-like"/>
    <property type="match status" value="1"/>
</dbReference>
<dbReference type="InterPro" id="IPR035926">
    <property type="entry name" value="NusB-like_sf"/>
</dbReference>
<evidence type="ECO:0000313" key="18">
    <source>
        <dbReference type="Proteomes" id="UP000242432"/>
    </source>
</evidence>
<evidence type="ECO:0000256" key="3">
    <source>
        <dbReference type="ARBA" id="ARBA00007494"/>
    </source>
</evidence>
<feature type="active site" description="Nucleophile" evidence="14">
    <location>
        <position position="400"/>
    </location>
</feature>
<feature type="domain" description="SAM-dependent MTase RsmB/NOP-type" evidence="16">
    <location>
        <begin position="190"/>
        <end position="456"/>
    </location>
</feature>
<dbReference type="GO" id="GO:0006355">
    <property type="term" value="P:regulation of DNA-templated transcription"/>
    <property type="evidence" value="ECO:0007669"/>
    <property type="project" value="InterPro"/>
</dbReference>
<evidence type="ECO:0000259" key="16">
    <source>
        <dbReference type="PROSITE" id="PS51686"/>
    </source>
</evidence>
<sequence length="456" mass="51225">MSDIQRKGPYKSRPSNTKRKPSFSKPVIASGSQSRAAAALCVNAVEEGNSLSTALPMYTKDLDDRDRAFVQEIVYGTLRHKRLLSTTASELLDRGINQRFNQVRTLIICALYQIIFTRSPAHAVVAATVGACDLIKCRKFTGVVNAVLRRFLREGAHLIHSADPCVEHSFPKWLFDELSQTYTADEVIEIMKNSNVHPPMYLRVENSKISTEDYLKCLEKKEIGATAVEQCPSAVLLDEPEHVSRLPYFEQGYVAVQDVSAQMAAPLLALKDGMRVLDTCAAPGGKSAHILDLAKDIELISCDIDEKRLEETKRGLSRLNRNPELRQIDASESLSSLEGEFDRILVDAPCSGTGVIRRHPDIKWLRRQKDIEKLVETQAKILDNAFAKLKKGGILVYTTCSILKRENIEQVRSFLTRHTDARLLPFIMNGNEVETYQRLPGELNADGFFYARFIKE</sequence>
<dbReference type="InterPro" id="IPR054728">
    <property type="entry name" value="RsmB-like_ferredoxin"/>
</dbReference>
<feature type="binding site" evidence="14">
    <location>
        <position position="329"/>
    </location>
    <ligand>
        <name>S-adenosyl-L-methionine</name>
        <dbReference type="ChEBI" id="CHEBI:59789"/>
    </ligand>
</feature>
<keyword evidence="9 14" id="KW-0949">S-adenosyl-L-methionine</keyword>
<dbReference type="InterPro" id="IPR029063">
    <property type="entry name" value="SAM-dependent_MTases_sf"/>
</dbReference>
<keyword evidence="18" id="KW-1185">Reference proteome</keyword>
<keyword evidence="5" id="KW-0963">Cytoplasm</keyword>
<dbReference type="Gene3D" id="3.30.70.1170">
    <property type="entry name" value="Sun protein, domain 3"/>
    <property type="match status" value="1"/>
</dbReference>
<dbReference type="Pfam" id="PF01189">
    <property type="entry name" value="Methyltr_RsmB-F"/>
    <property type="match status" value="1"/>
</dbReference>
<feature type="binding site" evidence="14">
    <location>
        <begin position="280"/>
        <end position="286"/>
    </location>
    <ligand>
        <name>S-adenosyl-L-methionine</name>
        <dbReference type="ChEBI" id="CHEBI:59789"/>
    </ligand>
</feature>
<dbReference type="InterPro" id="IPR004573">
    <property type="entry name" value="rRNA_ssu_MeTfrase_B"/>
</dbReference>
<dbReference type="NCBIfam" id="NF008149">
    <property type="entry name" value="PRK10901.1"/>
    <property type="match status" value="1"/>
</dbReference>
<dbReference type="SUPFAM" id="SSF53335">
    <property type="entry name" value="S-adenosyl-L-methionine-dependent methyltransferases"/>
    <property type="match status" value="1"/>
</dbReference>
<feature type="region of interest" description="Disordered" evidence="15">
    <location>
        <begin position="1"/>
        <end position="29"/>
    </location>
</feature>
<dbReference type="PANTHER" id="PTHR22807">
    <property type="entry name" value="NOP2 YEAST -RELATED NOL1/NOP2/FMU SUN DOMAIN-CONTAINING"/>
    <property type="match status" value="1"/>
</dbReference>
<gene>
    <name evidence="17" type="ORF">SAMN02745213_00228</name>
</gene>